<dbReference type="NCBIfam" id="TIGR00506">
    <property type="entry name" value="ribB"/>
    <property type="match status" value="1"/>
</dbReference>
<dbReference type="InterPro" id="IPR000422">
    <property type="entry name" value="DHBP_synthase_RibB"/>
</dbReference>
<keyword evidence="5" id="KW-0456">Lyase</keyword>
<dbReference type="PANTHER" id="PTHR21327:SF18">
    <property type="entry name" value="3,4-DIHYDROXY-2-BUTANONE 4-PHOSPHATE SYNTHASE"/>
    <property type="match status" value="1"/>
</dbReference>
<comment type="caution">
    <text evidence="6">The sequence shown here is derived from an EMBL/GenBank/DDBJ whole genome shotgun (WGS) entry which is preliminary data.</text>
</comment>
<evidence type="ECO:0000313" key="6">
    <source>
        <dbReference type="EMBL" id="GAA1800240.1"/>
    </source>
</evidence>
<evidence type="ECO:0000256" key="4">
    <source>
        <dbReference type="ARBA" id="ARBA00022723"/>
    </source>
</evidence>
<dbReference type="Proteomes" id="UP001500851">
    <property type="component" value="Unassembled WGS sequence"/>
</dbReference>
<protein>
    <recommendedName>
        <fullName evidence="5">3,4-dihydroxy-2-butanone 4-phosphate synthase</fullName>
        <shortName evidence="5">DHBP synthase</shortName>
        <ecNumber evidence="5">4.1.99.12</ecNumber>
    </recommendedName>
</protein>
<gene>
    <name evidence="6" type="ORF">GCM10009768_31530</name>
</gene>
<comment type="function">
    <text evidence="1 5">Catalyzes the conversion of D-ribulose 5-phosphate to formate and 3,4-dihydroxy-2-butanone 4-phosphate.</text>
</comment>
<evidence type="ECO:0000313" key="7">
    <source>
        <dbReference type="Proteomes" id="UP001500851"/>
    </source>
</evidence>
<dbReference type="Gene3D" id="3.90.870.10">
    <property type="entry name" value="DHBP synthase"/>
    <property type="match status" value="1"/>
</dbReference>
<evidence type="ECO:0000256" key="1">
    <source>
        <dbReference type="ARBA" id="ARBA00002284"/>
    </source>
</evidence>
<dbReference type="Pfam" id="PF00926">
    <property type="entry name" value="DHBP_synthase"/>
    <property type="match status" value="1"/>
</dbReference>
<reference evidence="6 7" key="1">
    <citation type="journal article" date="2019" name="Int. J. Syst. Evol. Microbiol.">
        <title>The Global Catalogue of Microorganisms (GCM) 10K type strain sequencing project: providing services to taxonomists for standard genome sequencing and annotation.</title>
        <authorList>
            <consortium name="The Broad Institute Genomics Platform"/>
            <consortium name="The Broad Institute Genome Sequencing Center for Infectious Disease"/>
            <person name="Wu L."/>
            <person name="Ma J."/>
        </authorList>
    </citation>
    <scope>NUCLEOTIDE SEQUENCE [LARGE SCALE GENOMIC DNA]</scope>
    <source>
        <strain evidence="6 7">JCM 14736</strain>
    </source>
</reference>
<keyword evidence="7" id="KW-1185">Reference proteome</keyword>
<keyword evidence="3 5" id="KW-0686">Riboflavin biosynthesis</keyword>
<evidence type="ECO:0000256" key="5">
    <source>
        <dbReference type="RuleBase" id="RU003843"/>
    </source>
</evidence>
<keyword evidence="4 5" id="KW-0479">Metal-binding</keyword>
<evidence type="ECO:0000256" key="3">
    <source>
        <dbReference type="ARBA" id="ARBA00022619"/>
    </source>
</evidence>
<keyword evidence="5" id="KW-0464">Manganese</keyword>
<comment type="similarity">
    <text evidence="5">Belongs to the DHBP synthase family.</text>
</comment>
<comment type="subunit">
    <text evidence="5">Homodimer.</text>
</comment>
<organism evidence="6 7">
    <name type="scientific">Leucobacter iarius</name>
    <dbReference type="NCBI Taxonomy" id="333963"/>
    <lineage>
        <taxon>Bacteria</taxon>
        <taxon>Bacillati</taxon>
        <taxon>Actinomycetota</taxon>
        <taxon>Actinomycetes</taxon>
        <taxon>Micrococcales</taxon>
        <taxon>Microbacteriaceae</taxon>
        <taxon>Leucobacter</taxon>
    </lineage>
</organism>
<comment type="pathway">
    <text evidence="2 5">Cofactor biosynthesis; riboflavin biosynthesis; 2-hydroxy-3-oxobutyl phosphate from D-ribulose 5-phosphate: step 1/1.</text>
</comment>
<sequence length="210" mass="22085">MEERALTPVPEVVDQLRAGRIVLVADDASRENEVDAIVSAELATAASIGWMVRQTSGLLCAPLTAERADLLELPPLVAESEDPRGTAYTVTVDARSVGSTGISATDRARTVNVLADPQAGPRDLIRPGHVLPLRAHPDGVRGRGGHTEVAIDLLRLAGLRPVGVLAELVDDEGEMRRLDDVLRSERFAGMAITTVAAVREHVIAGGAAGA</sequence>
<accession>A0ABN2LVM2</accession>
<dbReference type="SUPFAM" id="SSF55821">
    <property type="entry name" value="YrdC/RibB"/>
    <property type="match status" value="1"/>
</dbReference>
<keyword evidence="5" id="KW-0460">Magnesium</keyword>
<dbReference type="EMBL" id="BAAAOB010000006">
    <property type="protein sequence ID" value="GAA1800240.1"/>
    <property type="molecule type" value="Genomic_DNA"/>
</dbReference>
<proteinExistence type="inferred from homology"/>
<dbReference type="EC" id="4.1.99.12" evidence="5"/>
<comment type="catalytic activity">
    <reaction evidence="5">
        <text>D-ribulose 5-phosphate = (2S)-2-hydroxy-3-oxobutyl phosphate + formate + H(+)</text>
        <dbReference type="Rhea" id="RHEA:18457"/>
        <dbReference type="ChEBI" id="CHEBI:15378"/>
        <dbReference type="ChEBI" id="CHEBI:15740"/>
        <dbReference type="ChEBI" id="CHEBI:58121"/>
        <dbReference type="ChEBI" id="CHEBI:58830"/>
        <dbReference type="EC" id="4.1.99.12"/>
    </reaction>
</comment>
<comment type="cofactor">
    <cofactor evidence="5">
        <name>Mg(2+)</name>
        <dbReference type="ChEBI" id="CHEBI:18420"/>
    </cofactor>
    <cofactor evidence="5">
        <name>Mn(2+)</name>
        <dbReference type="ChEBI" id="CHEBI:29035"/>
    </cofactor>
    <text evidence="5">Binds 2 divalent metal cations per subunit. Magnesium or manganese.</text>
</comment>
<dbReference type="RefSeq" id="WP_344033586.1">
    <property type="nucleotide sequence ID" value="NZ_BAAAOB010000006.1"/>
</dbReference>
<dbReference type="InterPro" id="IPR017945">
    <property type="entry name" value="DHBP_synth_RibB-like_a/b_dom"/>
</dbReference>
<evidence type="ECO:0000256" key="2">
    <source>
        <dbReference type="ARBA" id="ARBA00004904"/>
    </source>
</evidence>
<dbReference type="PANTHER" id="PTHR21327">
    <property type="entry name" value="GTP CYCLOHYDROLASE II-RELATED"/>
    <property type="match status" value="1"/>
</dbReference>
<name>A0ABN2LVM2_9MICO</name>